<reference evidence="6 7" key="1">
    <citation type="journal article" date="2020" name="Mol. Plant">
        <title>The Chromosome-Based Rubber Tree Genome Provides New Insights into Spurge Genome Evolution and Rubber Biosynthesis.</title>
        <authorList>
            <person name="Liu J."/>
            <person name="Shi C."/>
            <person name="Shi C.C."/>
            <person name="Li W."/>
            <person name="Zhang Q.J."/>
            <person name="Zhang Y."/>
            <person name="Li K."/>
            <person name="Lu H.F."/>
            <person name="Shi C."/>
            <person name="Zhu S.T."/>
            <person name="Xiao Z.Y."/>
            <person name="Nan H."/>
            <person name="Yue Y."/>
            <person name="Zhu X.G."/>
            <person name="Wu Y."/>
            <person name="Hong X.N."/>
            <person name="Fan G.Y."/>
            <person name="Tong Y."/>
            <person name="Zhang D."/>
            <person name="Mao C.L."/>
            <person name="Liu Y.L."/>
            <person name="Hao S.J."/>
            <person name="Liu W.Q."/>
            <person name="Lv M.Q."/>
            <person name="Zhang H.B."/>
            <person name="Liu Y."/>
            <person name="Hu-Tang G.R."/>
            <person name="Wang J.P."/>
            <person name="Wang J.H."/>
            <person name="Sun Y.H."/>
            <person name="Ni S.B."/>
            <person name="Chen W.B."/>
            <person name="Zhang X.C."/>
            <person name="Jiao Y.N."/>
            <person name="Eichler E.E."/>
            <person name="Li G.H."/>
            <person name="Liu X."/>
            <person name="Gao L.Z."/>
        </authorList>
    </citation>
    <scope>NUCLEOTIDE SEQUENCE [LARGE SCALE GENOMIC DNA]</scope>
    <source>
        <strain evidence="7">cv. GT1</strain>
        <tissue evidence="6">Leaf</tissue>
    </source>
</reference>
<evidence type="ECO:0000256" key="1">
    <source>
        <dbReference type="ARBA" id="ARBA00007495"/>
    </source>
</evidence>
<dbReference type="Pfam" id="PF00331">
    <property type="entry name" value="Glyco_hydro_10"/>
    <property type="match status" value="1"/>
</dbReference>
<name>A0A6A6NGC9_HEVBR</name>
<evidence type="ECO:0000313" key="7">
    <source>
        <dbReference type="Proteomes" id="UP000467840"/>
    </source>
</evidence>
<evidence type="ECO:0000256" key="2">
    <source>
        <dbReference type="ARBA" id="ARBA00022801"/>
    </source>
</evidence>
<keyword evidence="3" id="KW-0119">Carbohydrate metabolism</keyword>
<dbReference type="AlphaFoldDB" id="A0A6A6NGC9"/>
<dbReference type="Gene3D" id="3.20.20.80">
    <property type="entry name" value="Glycosidases"/>
    <property type="match status" value="1"/>
</dbReference>
<dbReference type="InterPro" id="IPR017853">
    <property type="entry name" value="GH"/>
</dbReference>
<evidence type="ECO:0000259" key="5">
    <source>
        <dbReference type="Pfam" id="PF00331"/>
    </source>
</evidence>
<accession>A0A6A6NGC9</accession>
<keyword evidence="4" id="KW-0624">Polysaccharide degradation</keyword>
<keyword evidence="2" id="KW-0378">Hydrolase</keyword>
<comment type="similarity">
    <text evidence="1">Belongs to the glycosyl hydrolase 10 (cellulase F) family.</text>
</comment>
<sequence length="180" mass="20522">MHAEKNPTSSQPVSKNAPFELNIIENSNLDDVTTGWFPLDNCALSVETGGPHVFPPMASDSLGPCVDLMVAGLHIYPVDRKARFKYLRKKTDKAVFENKMKWSWTEPQEGKFNYKEDDELEDWCKSHNVEIRELDVSSANEYIRAYDLEVMLREAFAHPAVDGMNLWGFGSYTCPENMLI</sequence>
<dbReference type="PANTHER" id="PTHR31490:SF47">
    <property type="entry name" value="GH10 DOMAIN-CONTAINING PROTEIN"/>
    <property type="match status" value="1"/>
</dbReference>
<dbReference type="InterPro" id="IPR044846">
    <property type="entry name" value="GH10"/>
</dbReference>
<protein>
    <recommendedName>
        <fullName evidence="5">GH10 domain-containing protein</fullName>
    </recommendedName>
</protein>
<gene>
    <name evidence="6" type="ORF">GH714_010265</name>
</gene>
<dbReference type="GO" id="GO:0000272">
    <property type="term" value="P:polysaccharide catabolic process"/>
    <property type="evidence" value="ECO:0007669"/>
    <property type="project" value="UniProtKB-KW"/>
</dbReference>
<evidence type="ECO:0000256" key="4">
    <source>
        <dbReference type="ARBA" id="ARBA00023326"/>
    </source>
</evidence>
<dbReference type="SUPFAM" id="SSF51445">
    <property type="entry name" value="(Trans)glycosidases"/>
    <property type="match status" value="2"/>
</dbReference>
<evidence type="ECO:0000256" key="3">
    <source>
        <dbReference type="ARBA" id="ARBA00023277"/>
    </source>
</evidence>
<dbReference type="Proteomes" id="UP000467840">
    <property type="component" value="Chromosome 5"/>
</dbReference>
<dbReference type="PANTHER" id="PTHR31490">
    <property type="entry name" value="GLYCOSYL HYDROLASE"/>
    <property type="match status" value="1"/>
</dbReference>
<keyword evidence="7" id="KW-1185">Reference proteome</keyword>
<feature type="domain" description="GH10" evidence="5">
    <location>
        <begin position="82"/>
        <end position="132"/>
    </location>
</feature>
<organism evidence="6 7">
    <name type="scientific">Hevea brasiliensis</name>
    <name type="common">Para rubber tree</name>
    <name type="synonym">Siphonia brasiliensis</name>
    <dbReference type="NCBI Taxonomy" id="3981"/>
    <lineage>
        <taxon>Eukaryota</taxon>
        <taxon>Viridiplantae</taxon>
        <taxon>Streptophyta</taxon>
        <taxon>Embryophyta</taxon>
        <taxon>Tracheophyta</taxon>
        <taxon>Spermatophyta</taxon>
        <taxon>Magnoliopsida</taxon>
        <taxon>eudicotyledons</taxon>
        <taxon>Gunneridae</taxon>
        <taxon>Pentapetalae</taxon>
        <taxon>rosids</taxon>
        <taxon>fabids</taxon>
        <taxon>Malpighiales</taxon>
        <taxon>Euphorbiaceae</taxon>
        <taxon>Crotonoideae</taxon>
        <taxon>Micrandreae</taxon>
        <taxon>Hevea</taxon>
    </lineage>
</organism>
<dbReference type="GO" id="GO:0031176">
    <property type="term" value="F:endo-1,4-beta-xylanase activity"/>
    <property type="evidence" value="ECO:0007669"/>
    <property type="project" value="UniProtKB-ARBA"/>
</dbReference>
<proteinExistence type="inferred from homology"/>
<comment type="caution">
    <text evidence="6">The sequence shown here is derived from an EMBL/GenBank/DDBJ whole genome shotgun (WGS) entry which is preliminary data.</text>
</comment>
<dbReference type="InterPro" id="IPR001000">
    <property type="entry name" value="GH10_dom"/>
</dbReference>
<dbReference type="EMBL" id="JAAGAX010000001">
    <property type="protein sequence ID" value="KAF2324212.1"/>
    <property type="molecule type" value="Genomic_DNA"/>
</dbReference>
<evidence type="ECO:0000313" key="6">
    <source>
        <dbReference type="EMBL" id="KAF2324212.1"/>
    </source>
</evidence>